<accession>A0A4R5FTD8</accession>
<reference evidence="2 3" key="1">
    <citation type="submission" date="2019-03" db="EMBL/GenBank/DDBJ databases">
        <title>Draft genome sequences of novel Actinobacteria.</title>
        <authorList>
            <person name="Sahin N."/>
            <person name="Ay H."/>
            <person name="Saygin H."/>
        </authorList>
    </citation>
    <scope>NUCLEOTIDE SEQUENCE [LARGE SCALE GENOMIC DNA]</scope>
    <source>
        <strain evidence="2 3">6K102</strain>
    </source>
</reference>
<organism evidence="2 3">
    <name type="scientific">Nonomuraea mesophila</name>
    <dbReference type="NCBI Taxonomy" id="2530382"/>
    <lineage>
        <taxon>Bacteria</taxon>
        <taxon>Bacillati</taxon>
        <taxon>Actinomycetota</taxon>
        <taxon>Actinomycetes</taxon>
        <taxon>Streptosporangiales</taxon>
        <taxon>Streptosporangiaceae</taxon>
        <taxon>Nonomuraea</taxon>
    </lineage>
</organism>
<proteinExistence type="predicted"/>
<dbReference type="RefSeq" id="WP_132629686.1">
    <property type="nucleotide sequence ID" value="NZ_SMLD01000017.1"/>
</dbReference>
<dbReference type="SUPFAM" id="SSF54427">
    <property type="entry name" value="NTF2-like"/>
    <property type="match status" value="1"/>
</dbReference>
<name>A0A4R5FTD8_9ACTN</name>
<gene>
    <name evidence="2" type="ORF">E1295_09485</name>
</gene>
<comment type="caution">
    <text evidence="2">The sequence shown here is derived from an EMBL/GenBank/DDBJ whole genome shotgun (WGS) entry which is preliminary data.</text>
</comment>
<dbReference type="EMBL" id="SMLD01000017">
    <property type="protein sequence ID" value="TDE56846.1"/>
    <property type="molecule type" value="Genomic_DNA"/>
</dbReference>
<dbReference type="Proteomes" id="UP000295136">
    <property type="component" value="Unassembled WGS sequence"/>
</dbReference>
<dbReference type="InterPro" id="IPR032710">
    <property type="entry name" value="NTF2-like_dom_sf"/>
</dbReference>
<evidence type="ECO:0000313" key="3">
    <source>
        <dbReference type="Proteomes" id="UP000295136"/>
    </source>
</evidence>
<protein>
    <submittedName>
        <fullName evidence="2">Nuclear transport factor 2 family protein</fullName>
    </submittedName>
</protein>
<sequence>MRPLSDSDPKEFIAGFFTSFSEELLRDDEDPAAIVDRYHTKDIIEIADGHRMDRDKLIAHTRPVRKNRPISRMEVHEAVADGDRIAARYTLHVQQRKKEFAMEVYFFGQFTGDGRMRRAHMLTRTVPAGEKGDQATAALGEQAAPA</sequence>
<feature type="domain" description="SnoaL-like" evidence="1">
    <location>
        <begin position="28"/>
        <end position="118"/>
    </location>
</feature>
<evidence type="ECO:0000259" key="1">
    <source>
        <dbReference type="Pfam" id="PF12680"/>
    </source>
</evidence>
<dbReference type="Gene3D" id="3.10.450.50">
    <property type="match status" value="1"/>
</dbReference>
<keyword evidence="3" id="KW-1185">Reference proteome</keyword>
<dbReference type="InterPro" id="IPR037401">
    <property type="entry name" value="SnoaL-like"/>
</dbReference>
<dbReference type="Pfam" id="PF12680">
    <property type="entry name" value="SnoaL_2"/>
    <property type="match status" value="1"/>
</dbReference>
<evidence type="ECO:0000313" key="2">
    <source>
        <dbReference type="EMBL" id="TDE56846.1"/>
    </source>
</evidence>
<dbReference type="AlphaFoldDB" id="A0A4R5FTD8"/>